<dbReference type="eggNOG" id="KOG0914">
    <property type="taxonomic scope" value="Eukaryota"/>
</dbReference>
<dbReference type="FunCoup" id="A7RXF6">
    <property type="interactions" value="151"/>
</dbReference>
<keyword evidence="1" id="KW-0812">Transmembrane</keyword>
<proteinExistence type="predicted"/>
<dbReference type="HOGENOM" id="CLU_064868_1_0_1"/>
<keyword evidence="1" id="KW-1133">Transmembrane helix</keyword>
<dbReference type="AlphaFoldDB" id="A7RXF6"/>
<feature type="transmembrane region" description="Helical" evidence="1">
    <location>
        <begin position="12"/>
        <end position="31"/>
    </location>
</feature>
<evidence type="ECO:0000313" key="4">
    <source>
        <dbReference type="Proteomes" id="UP000001593"/>
    </source>
</evidence>
<dbReference type="GO" id="GO:0015036">
    <property type="term" value="F:disulfide oxidoreductase activity"/>
    <property type="evidence" value="ECO:0000318"/>
    <property type="project" value="GO_Central"/>
</dbReference>
<reference evidence="3 4" key="1">
    <citation type="journal article" date="2007" name="Science">
        <title>Sea anemone genome reveals ancestral eumetazoan gene repertoire and genomic organization.</title>
        <authorList>
            <person name="Putnam N.H."/>
            <person name="Srivastava M."/>
            <person name="Hellsten U."/>
            <person name="Dirks B."/>
            <person name="Chapman J."/>
            <person name="Salamov A."/>
            <person name="Terry A."/>
            <person name="Shapiro H."/>
            <person name="Lindquist E."/>
            <person name="Kapitonov V.V."/>
            <person name="Jurka J."/>
            <person name="Genikhovich G."/>
            <person name="Grigoriev I.V."/>
            <person name="Lucas S.M."/>
            <person name="Steele R.E."/>
            <person name="Finnerty J.R."/>
            <person name="Technau U."/>
            <person name="Martindale M.Q."/>
            <person name="Rokhsar D.S."/>
        </authorList>
    </citation>
    <scope>NUCLEOTIDE SEQUENCE [LARGE SCALE GENOMIC DNA]</scope>
    <source>
        <strain evidence="4">CH2 X CH6</strain>
    </source>
</reference>
<dbReference type="STRING" id="45351.A7RXF6"/>
<dbReference type="OrthoDB" id="20229at2759"/>
<evidence type="ECO:0000259" key="2">
    <source>
        <dbReference type="PROSITE" id="PS51352"/>
    </source>
</evidence>
<feature type="transmembrane region" description="Helical" evidence="1">
    <location>
        <begin position="79"/>
        <end position="96"/>
    </location>
</feature>
<protein>
    <recommendedName>
        <fullName evidence="2">Thioredoxin domain-containing protein</fullName>
    </recommendedName>
</protein>
<dbReference type="OMA" id="VIMIRTR"/>
<dbReference type="GO" id="GO:0005789">
    <property type="term" value="C:endoplasmic reticulum membrane"/>
    <property type="evidence" value="ECO:0000318"/>
    <property type="project" value="GO_Central"/>
</dbReference>
<accession>A7RXF6</accession>
<dbReference type="Pfam" id="PF00085">
    <property type="entry name" value="Thioredoxin"/>
    <property type="match status" value="1"/>
</dbReference>
<dbReference type="PhylomeDB" id="A7RXF6"/>
<dbReference type="Proteomes" id="UP000001593">
    <property type="component" value="Unassembled WGS sequence"/>
</dbReference>
<dbReference type="GO" id="GO:0044233">
    <property type="term" value="C:mitochondria-associated endoplasmic reticulum membrane contact site"/>
    <property type="evidence" value="ECO:0000318"/>
    <property type="project" value="GO_Central"/>
</dbReference>
<sequence length="272" mass="31460">MFWKVKARDLKIILTGHYILNTLAGISYGIVRSFNPFCHWLFPTEDCEMDWRDLELLSFLAIVLAVKNRKLKPASWQEFVSMAFTFSKIANFVLFSRQDLRLGILFFLVCIVLFVIFPEPSYKGPDNIRFFRGPALDDELKENPNVTWIVEFYAPWSPPCVRLAPIFAELSLKYNNDFLKFGKLDAGKYPIVANRYKVDASIISKQLPTVIVFEGGKEIKRKPSVDSRAVISPYTFTEEKMIRDFNIGDLYDVAKKKAARSESLRSEQKKEK</sequence>
<feature type="transmembrane region" description="Helical" evidence="1">
    <location>
        <begin position="102"/>
        <end position="122"/>
    </location>
</feature>
<dbReference type="KEGG" id="nve:5515783"/>
<evidence type="ECO:0000256" key="1">
    <source>
        <dbReference type="SAM" id="Phobius"/>
    </source>
</evidence>
<dbReference type="EMBL" id="DS469550">
    <property type="protein sequence ID" value="EDO43837.1"/>
    <property type="molecule type" value="Genomic_DNA"/>
</dbReference>
<dbReference type="InterPro" id="IPR013766">
    <property type="entry name" value="Thioredoxin_domain"/>
</dbReference>
<name>A7RXF6_NEMVE</name>
<dbReference type="PANTHER" id="PTHR45663">
    <property type="entry name" value="GEO12009P1"/>
    <property type="match status" value="1"/>
</dbReference>
<dbReference type="PANTHER" id="PTHR45663:SF11">
    <property type="entry name" value="GEO12009P1"/>
    <property type="match status" value="1"/>
</dbReference>
<evidence type="ECO:0000313" key="3">
    <source>
        <dbReference type="EMBL" id="EDO43837.1"/>
    </source>
</evidence>
<dbReference type="Gene3D" id="3.40.30.10">
    <property type="entry name" value="Glutaredoxin"/>
    <property type="match status" value="1"/>
</dbReference>
<feature type="domain" description="Thioredoxin" evidence="2">
    <location>
        <begin position="113"/>
        <end position="259"/>
    </location>
</feature>
<organism evidence="3 4">
    <name type="scientific">Nematostella vectensis</name>
    <name type="common">Starlet sea anemone</name>
    <dbReference type="NCBI Taxonomy" id="45351"/>
    <lineage>
        <taxon>Eukaryota</taxon>
        <taxon>Metazoa</taxon>
        <taxon>Cnidaria</taxon>
        <taxon>Anthozoa</taxon>
        <taxon>Hexacorallia</taxon>
        <taxon>Actiniaria</taxon>
        <taxon>Edwardsiidae</taxon>
        <taxon>Nematostella</taxon>
    </lineage>
</organism>
<keyword evidence="1" id="KW-0472">Membrane</keyword>
<gene>
    <name evidence="3" type="ORF">NEMVEDRAFT_v1g236721</name>
</gene>
<dbReference type="InParanoid" id="A7RXF6"/>
<dbReference type="SUPFAM" id="SSF52833">
    <property type="entry name" value="Thioredoxin-like"/>
    <property type="match status" value="1"/>
</dbReference>
<dbReference type="InterPro" id="IPR036249">
    <property type="entry name" value="Thioredoxin-like_sf"/>
</dbReference>
<dbReference type="PROSITE" id="PS51352">
    <property type="entry name" value="THIOREDOXIN_2"/>
    <property type="match status" value="1"/>
</dbReference>
<keyword evidence="4" id="KW-1185">Reference proteome</keyword>
<dbReference type="GO" id="GO:0005739">
    <property type="term" value="C:mitochondrion"/>
    <property type="evidence" value="ECO:0000318"/>
    <property type="project" value="GO_Central"/>
</dbReference>